<evidence type="ECO:0000259" key="2">
    <source>
        <dbReference type="Pfam" id="PF06972"/>
    </source>
</evidence>
<dbReference type="InterPro" id="IPR009060">
    <property type="entry name" value="UBA-like_sf"/>
</dbReference>
<feature type="region of interest" description="Disordered" evidence="1">
    <location>
        <begin position="628"/>
        <end position="649"/>
    </location>
</feature>
<feature type="compositionally biased region" description="Basic and acidic residues" evidence="1">
    <location>
        <begin position="74"/>
        <end position="85"/>
    </location>
</feature>
<dbReference type="Pfam" id="PF06972">
    <property type="entry name" value="GIP1_N"/>
    <property type="match status" value="1"/>
</dbReference>
<dbReference type="AlphaFoldDB" id="A0A8T2RAF5"/>
<comment type="caution">
    <text evidence="3">The sequence shown here is derived from an EMBL/GenBank/DDBJ whole genome shotgun (WGS) entry which is preliminary data.</text>
</comment>
<dbReference type="InterPro" id="IPR009719">
    <property type="entry name" value="GIP1_N"/>
</dbReference>
<proteinExistence type="predicted"/>
<feature type="domain" description="GBF-interacting protein 1 N-terminal" evidence="2">
    <location>
        <begin position="17"/>
        <end position="76"/>
    </location>
</feature>
<evidence type="ECO:0000313" key="4">
    <source>
        <dbReference type="Proteomes" id="UP000825935"/>
    </source>
</evidence>
<feature type="compositionally biased region" description="Low complexity" evidence="1">
    <location>
        <begin position="142"/>
        <end position="174"/>
    </location>
</feature>
<feature type="region of interest" description="Disordered" evidence="1">
    <location>
        <begin position="230"/>
        <end position="265"/>
    </location>
</feature>
<feature type="compositionally biased region" description="Polar residues" evidence="1">
    <location>
        <begin position="406"/>
        <end position="420"/>
    </location>
</feature>
<keyword evidence="4" id="KW-1185">Reference proteome</keyword>
<name>A0A8T2RAF5_CERRI</name>
<protein>
    <recommendedName>
        <fullName evidence="2">GBF-interacting protein 1 N-terminal domain-containing protein</fullName>
    </recommendedName>
</protein>
<evidence type="ECO:0000313" key="3">
    <source>
        <dbReference type="EMBL" id="KAH7292754.1"/>
    </source>
</evidence>
<reference evidence="3" key="1">
    <citation type="submission" date="2021-08" db="EMBL/GenBank/DDBJ databases">
        <title>WGS assembly of Ceratopteris richardii.</title>
        <authorList>
            <person name="Marchant D.B."/>
            <person name="Chen G."/>
            <person name="Jenkins J."/>
            <person name="Shu S."/>
            <person name="Leebens-Mack J."/>
            <person name="Grimwood J."/>
            <person name="Schmutz J."/>
            <person name="Soltis P."/>
            <person name="Soltis D."/>
            <person name="Chen Z.-H."/>
        </authorList>
    </citation>
    <scope>NUCLEOTIDE SEQUENCE</scope>
    <source>
        <strain evidence="3">Whitten #5841</strain>
        <tissue evidence="3">Leaf</tissue>
    </source>
</reference>
<feature type="compositionally biased region" description="Polar residues" evidence="1">
    <location>
        <begin position="277"/>
        <end position="286"/>
    </location>
</feature>
<sequence>MSGPKVANKAGASNSAIPAADRKLISTVKEVATNHSDEEIYAMLKECNRDPDDAAQRLLNQDNFHVVKRKRDKKKEVGSTKDAPDSRQANLGSYGRGSRSTGMSAGSRGPRRGASNSRTEGSGGRSRAVTVKENGTLSFKASSLPSGGSLSYSQLVQPKSSSNNSFTKSFPSSTGVSNEENLQDSSSLNLGGWPAGPGYSASTTLQGAWLAGAGHGTIADMLKGNTYKPSPPLIGSAGGELTSSTDLPANSIEQPSVHSTQTTTNDSAVNLTYEQSAQDPNNLSNQDLDDSGISRFAGDVSSYDLPDGDPSHLPANSSPDYTVESDAAQYQVTEHVYTMPLENHVSSASGYQNCTLDLHEGQSTGIVSQFSDGSAYRNLQFVESHQESSSLWNSEMRAPEGATPAETYSENSVQDGVPSTASSAVTKLQELNNRDNHSVIIPDHIRVAEADCTMLSFGSFDASFDGLPSNANHTQESESHSFATSETEAVTDLTNAMQSLSTSITSSTTIEHEQSVSSIATQTIHSHVDVCARDEESGIKEEEELAERTVQHEYSSSYSVMEAVSSDNTSSYTAVPEETDSRPRDVNAVLVNPQYDNSTYYSGMFRSVSELDSRYSPFSQLAASGKLSNHRVPETHGQNASSEVPNTSVYPTSNTVVGSQAVPAVNNGPTTMNLPQQSMNPYATQPSGLPLGPYTNVLGYQYMPPGFSYVQSPYQQNYVSTSNYHQMPTAVGAGMKYAVPQYKASGPMVGGIHNAVSPSSLGYGGFSNSLPVANSPVTSGNSSSFDVAAASQHYKDNAVYLPNHQVDGPSVWLQSQLAREAQGSSYYNVAGQSQPARYSQTQSLLTHTHPAAVYGNLYHPQQSGSSPNAHQLLQQQQALGSVGALGTQIGSYQQSQRAQPTWAPGPY</sequence>
<feature type="region of interest" description="Disordered" evidence="1">
    <location>
        <begin position="1"/>
        <end position="20"/>
    </location>
</feature>
<dbReference type="EMBL" id="CM035434">
    <property type="protein sequence ID" value="KAH7292754.1"/>
    <property type="molecule type" value="Genomic_DNA"/>
</dbReference>
<feature type="region of interest" description="Disordered" evidence="1">
    <location>
        <begin position="277"/>
        <end position="320"/>
    </location>
</feature>
<dbReference type="InterPro" id="IPR044277">
    <property type="entry name" value="GIP1"/>
</dbReference>
<organism evidence="3 4">
    <name type="scientific">Ceratopteris richardii</name>
    <name type="common">Triangle waterfern</name>
    <dbReference type="NCBI Taxonomy" id="49495"/>
    <lineage>
        <taxon>Eukaryota</taxon>
        <taxon>Viridiplantae</taxon>
        <taxon>Streptophyta</taxon>
        <taxon>Embryophyta</taxon>
        <taxon>Tracheophyta</taxon>
        <taxon>Polypodiopsida</taxon>
        <taxon>Polypodiidae</taxon>
        <taxon>Polypodiales</taxon>
        <taxon>Pteridineae</taxon>
        <taxon>Pteridaceae</taxon>
        <taxon>Parkerioideae</taxon>
        <taxon>Ceratopteris</taxon>
    </lineage>
</organism>
<feature type="compositionally biased region" description="Polar residues" evidence="1">
    <location>
        <begin position="175"/>
        <end position="189"/>
    </location>
</feature>
<dbReference type="GO" id="GO:0051082">
    <property type="term" value="F:unfolded protein binding"/>
    <property type="evidence" value="ECO:0007669"/>
    <property type="project" value="TreeGrafter"/>
</dbReference>
<dbReference type="OMA" id="THQQQLW"/>
<feature type="compositionally biased region" description="Polar residues" evidence="1">
    <location>
        <begin position="241"/>
        <end position="265"/>
    </location>
</feature>
<accession>A0A8T2RAF5</accession>
<gene>
    <name evidence="3" type="ORF">KP509_29G083800</name>
</gene>
<dbReference type="PANTHER" id="PTHR46775:SF1">
    <property type="entry name" value="FLOCCULATION PROTEIN (DUF1296)"/>
    <property type="match status" value="1"/>
</dbReference>
<feature type="region of interest" description="Disordered" evidence="1">
    <location>
        <begin position="59"/>
        <end position="189"/>
    </location>
</feature>
<dbReference type="SUPFAM" id="SSF46934">
    <property type="entry name" value="UBA-like"/>
    <property type="match status" value="1"/>
</dbReference>
<evidence type="ECO:0000256" key="1">
    <source>
        <dbReference type="SAM" id="MobiDB-lite"/>
    </source>
</evidence>
<feature type="region of interest" description="Disordered" evidence="1">
    <location>
        <begin position="388"/>
        <end position="420"/>
    </location>
</feature>
<dbReference type="Proteomes" id="UP000825935">
    <property type="component" value="Chromosome 29"/>
</dbReference>
<dbReference type="PANTHER" id="PTHR46775">
    <property type="entry name" value="FLOCCULATION PROTEIN (DUF1296)"/>
    <property type="match status" value="1"/>
</dbReference>
<feature type="compositionally biased region" description="Polar residues" evidence="1">
    <location>
        <begin position="636"/>
        <end position="649"/>
    </location>
</feature>
<dbReference type="OrthoDB" id="753279at2759"/>